<keyword evidence="3" id="KW-1185">Reference proteome</keyword>
<organism evidence="2 3">
    <name type="scientific">Estrella lausannensis</name>
    <dbReference type="NCBI Taxonomy" id="483423"/>
    <lineage>
        <taxon>Bacteria</taxon>
        <taxon>Pseudomonadati</taxon>
        <taxon>Chlamydiota</taxon>
        <taxon>Chlamydiia</taxon>
        <taxon>Parachlamydiales</taxon>
        <taxon>Candidatus Criblamydiaceae</taxon>
        <taxon>Estrella</taxon>
    </lineage>
</organism>
<evidence type="ECO:0000313" key="2">
    <source>
        <dbReference type="EMBL" id="CRX37828.1"/>
    </source>
</evidence>
<accession>A0A0H5DPD6</accession>
<gene>
    <name evidence="2" type="ORF">ELAC_0473</name>
</gene>
<name>A0A0H5DPD6_9BACT</name>
<keyword evidence="1" id="KW-1133">Transmembrane helix</keyword>
<evidence type="ECO:0000256" key="1">
    <source>
        <dbReference type="SAM" id="Phobius"/>
    </source>
</evidence>
<keyword evidence="1" id="KW-0472">Membrane</keyword>
<keyword evidence="1" id="KW-0812">Transmembrane</keyword>
<dbReference type="Proteomes" id="UP000220251">
    <property type="component" value="Unassembled WGS sequence"/>
</dbReference>
<dbReference type="OrthoDB" id="21402at2"/>
<dbReference type="RefSeq" id="WP_098037679.1">
    <property type="nucleotide sequence ID" value="NZ_CWGJ01000006.1"/>
</dbReference>
<feature type="transmembrane region" description="Helical" evidence="1">
    <location>
        <begin position="20"/>
        <end position="39"/>
    </location>
</feature>
<proteinExistence type="predicted"/>
<sequence>MRIYRNHLVACLESERRGMACFSFNALVRLFSFTLIAFLSNSCGYQMGTGETVSPYKTLQIPLVKGDIDGSLTQEVVKELAQRGCAISQTSSCGLILHINLLEIRDEDIGFRYDRNKKGELTHSIVPVETRVFAKAEVSLEDGRQGCTLLGPVRIEAWHDYDNDYYYSQNGVNVFSLGELSDYETSKEAAKRPLYRALSRKIADYVLVSW</sequence>
<dbReference type="AlphaFoldDB" id="A0A0H5DPD6"/>
<dbReference type="EMBL" id="CWGJ01000006">
    <property type="protein sequence ID" value="CRX37828.1"/>
    <property type="molecule type" value="Genomic_DNA"/>
</dbReference>
<protein>
    <submittedName>
        <fullName evidence="2">Conserved putative secreted protein</fullName>
    </submittedName>
</protein>
<reference evidence="3" key="1">
    <citation type="submission" date="2015-06" db="EMBL/GenBank/DDBJ databases">
        <authorList>
            <person name="Bertelli C."/>
        </authorList>
    </citation>
    <scope>NUCLEOTIDE SEQUENCE [LARGE SCALE GENOMIC DNA]</scope>
    <source>
        <strain evidence="3">CRIB-30</strain>
    </source>
</reference>
<evidence type="ECO:0000313" key="3">
    <source>
        <dbReference type="Proteomes" id="UP000220251"/>
    </source>
</evidence>